<comment type="caution">
    <text evidence="2">The sequence shown here is derived from an EMBL/GenBank/DDBJ whole genome shotgun (WGS) entry which is preliminary data.</text>
</comment>
<proteinExistence type="predicted"/>
<dbReference type="EMBL" id="JBBPBM010000171">
    <property type="protein sequence ID" value="KAK8502343.1"/>
    <property type="molecule type" value="Genomic_DNA"/>
</dbReference>
<protein>
    <submittedName>
        <fullName evidence="2">Uncharacterized protein</fullName>
    </submittedName>
</protein>
<gene>
    <name evidence="2" type="ORF">V6N12_057227</name>
</gene>
<sequence>MALGYVLLSRSGLPTEVASVDAPRPTSDSVDASLAPADRLVSSALNSSVQATTVIKDIPHDPMVHTDISDLMEEAVEDAPLDPKNSETAADRLASELGLRHPGQ</sequence>
<evidence type="ECO:0000313" key="2">
    <source>
        <dbReference type="EMBL" id="KAK8502343.1"/>
    </source>
</evidence>
<organism evidence="2 3">
    <name type="scientific">Hibiscus sabdariffa</name>
    <name type="common">roselle</name>
    <dbReference type="NCBI Taxonomy" id="183260"/>
    <lineage>
        <taxon>Eukaryota</taxon>
        <taxon>Viridiplantae</taxon>
        <taxon>Streptophyta</taxon>
        <taxon>Embryophyta</taxon>
        <taxon>Tracheophyta</taxon>
        <taxon>Spermatophyta</taxon>
        <taxon>Magnoliopsida</taxon>
        <taxon>eudicotyledons</taxon>
        <taxon>Gunneridae</taxon>
        <taxon>Pentapetalae</taxon>
        <taxon>rosids</taxon>
        <taxon>malvids</taxon>
        <taxon>Malvales</taxon>
        <taxon>Malvaceae</taxon>
        <taxon>Malvoideae</taxon>
        <taxon>Hibiscus</taxon>
    </lineage>
</organism>
<accession>A0ABR2B6H9</accession>
<name>A0ABR2B6H9_9ROSI</name>
<dbReference type="Proteomes" id="UP001472677">
    <property type="component" value="Unassembled WGS sequence"/>
</dbReference>
<evidence type="ECO:0000256" key="1">
    <source>
        <dbReference type="SAM" id="MobiDB-lite"/>
    </source>
</evidence>
<reference evidence="2 3" key="1">
    <citation type="journal article" date="2024" name="G3 (Bethesda)">
        <title>Genome assembly of Hibiscus sabdariffa L. provides insights into metabolisms of medicinal natural products.</title>
        <authorList>
            <person name="Kim T."/>
        </authorList>
    </citation>
    <scope>NUCLEOTIDE SEQUENCE [LARGE SCALE GENOMIC DNA]</scope>
    <source>
        <strain evidence="2">TK-2024</strain>
        <tissue evidence="2">Old leaves</tissue>
    </source>
</reference>
<evidence type="ECO:0000313" key="3">
    <source>
        <dbReference type="Proteomes" id="UP001472677"/>
    </source>
</evidence>
<feature type="region of interest" description="Disordered" evidence="1">
    <location>
        <begin position="78"/>
        <end position="104"/>
    </location>
</feature>
<keyword evidence="3" id="KW-1185">Reference proteome</keyword>